<protein>
    <submittedName>
        <fullName evidence="1">Uncharacterized protein</fullName>
    </submittedName>
</protein>
<evidence type="ECO:0000313" key="1">
    <source>
        <dbReference type="EMBL" id="KAJ7619642.1"/>
    </source>
</evidence>
<dbReference type="InterPro" id="IPR032675">
    <property type="entry name" value="LRR_dom_sf"/>
</dbReference>
<proteinExistence type="predicted"/>
<name>A0AAD7BFP8_9AGAR</name>
<keyword evidence="2" id="KW-1185">Reference proteome</keyword>
<organism evidence="1 2">
    <name type="scientific">Roridomyces roridus</name>
    <dbReference type="NCBI Taxonomy" id="1738132"/>
    <lineage>
        <taxon>Eukaryota</taxon>
        <taxon>Fungi</taxon>
        <taxon>Dikarya</taxon>
        <taxon>Basidiomycota</taxon>
        <taxon>Agaricomycotina</taxon>
        <taxon>Agaricomycetes</taxon>
        <taxon>Agaricomycetidae</taxon>
        <taxon>Agaricales</taxon>
        <taxon>Marasmiineae</taxon>
        <taxon>Mycenaceae</taxon>
        <taxon>Roridomyces</taxon>
    </lineage>
</organism>
<gene>
    <name evidence="1" type="ORF">FB45DRAFT_931294</name>
</gene>
<dbReference type="Proteomes" id="UP001221142">
    <property type="component" value="Unassembled WGS sequence"/>
</dbReference>
<accession>A0AAD7BFP8</accession>
<reference evidence="1" key="1">
    <citation type="submission" date="2023-03" db="EMBL/GenBank/DDBJ databases">
        <title>Massive genome expansion in bonnet fungi (Mycena s.s.) driven by repeated elements and novel gene families across ecological guilds.</title>
        <authorList>
            <consortium name="Lawrence Berkeley National Laboratory"/>
            <person name="Harder C.B."/>
            <person name="Miyauchi S."/>
            <person name="Viragh M."/>
            <person name="Kuo A."/>
            <person name="Thoen E."/>
            <person name="Andreopoulos B."/>
            <person name="Lu D."/>
            <person name="Skrede I."/>
            <person name="Drula E."/>
            <person name="Henrissat B."/>
            <person name="Morin E."/>
            <person name="Kohler A."/>
            <person name="Barry K."/>
            <person name="LaButti K."/>
            <person name="Morin E."/>
            <person name="Salamov A."/>
            <person name="Lipzen A."/>
            <person name="Mereny Z."/>
            <person name="Hegedus B."/>
            <person name="Baldrian P."/>
            <person name="Stursova M."/>
            <person name="Weitz H."/>
            <person name="Taylor A."/>
            <person name="Grigoriev I.V."/>
            <person name="Nagy L.G."/>
            <person name="Martin F."/>
            <person name="Kauserud H."/>
        </authorList>
    </citation>
    <scope>NUCLEOTIDE SEQUENCE</scope>
    <source>
        <strain evidence="1">9284</strain>
    </source>
</reference>
<evidence type="ECO:0000313" key="2">
    <source>
        <dbReference type="Proteomes" id="UP001221142"/>
    </source>
</evidence>
<dbReference type="AlphaFoldDB" id="A0AAD7BFP8"/>
<dbReference type="Gene3D" id="3.80.10.10">
    <property type="entry name" value="Ribonuclease Inhibitor"/>
    <property type="match status" value="1"/>
</dbReference>
<sequence length="290" mass="32288">MITGDPILPPELERDIFELVVSIDTDFTTDYRSHQHVGDTVLVLPRVCRRVQSWIEPLIYERVTLLLNSRLGGRDPFTALLSTVDARPATFFAAHVKHLYLDRTVPLSTVTRILSVCTGIVSFGCHHPYTDVALLLSSLPLRRLLVAELSFPDLSPLPPWASSLTHLGLSSVIPTSASTILAQFPSLTHLAVDSSKLPYGVKLGPVVTALFAAVPHVRFLVLLTGSRPHYSWVMHLLRAYGLVDQRVHVHQPPRGGDTPWHAWSWRVPDCFAVAELQLRQRQGTAIQRKA</sequence>
<dbReference type="EMBL" id="JARKIF010000018">
    <property type="protein sequence ID" value="KAJ7619642.1"/>
    <property type="molecule type" value="Genomic_DNA"/>
</dbReference>
<comment type="caution">
    <text evidence="1">The sequence shown here is derived from an EMBL/GenBank/DDBJ whole genome shotgun (WGS) entry which is preliminary data.</text>
</comment>